<dbReference type="PANTHER" id="PTHR47632">
    <property type="entry name" value="FMRFAMIDE PEPTIDE RECEPTOR FAMILY-RELATED"/>
    <property type="match status" value="1"/>
</dbReference>
<protein>
    <submittedName>
        <fullName evidence="8">G_PROTEIN_RECEP_F1_2 domain-containing protein</fullName>
    </submittedName>
</protein>
<keyword evidence="3 5" id="KW-1133">Transmembrane helix</keyword>
<dbReference type="Proteomes" id="UP000492821">
    <property type="component" value="Unassembled WGS sequence"/>
</dbReference>
<evidence type="ECO:0000256" key="5">
    <source>
        <dbReference type="SAM" id="Phobius"/>
    </source>
</evidence>
<proteinExistence type="predicted"/>
<dbReference type="Pfam" id="PF00001">
    <property type="entry name" value="7tm_1"/>
    <property type="match status" value="1"/>
</dbReference>
<dbReference type="SUPFAM" id="SSF81321">
    <property type="entry name" value="Family A G protein-coupled receptor-like"/>
    <property type="match status" value="1"/>
</dbReference>
<reference evidence="7" key="1">
    <citation type="journal article" date="2013" name="Genetics">
        <title>The draft genome and transcriptome of Panagrellus redivivus are shaped by the harsh demands of a free-living lifestyle.</title>
        <authorList>
            <person name="Srinivasan J."/>
            <person name="Dillman A.R."/>
            <person name="Macchietto M.G."/>
            <person name="Heikkinen L."/>
            <person name="Lakso M."/>
            <person name="Fracchia K.M."/>
            <person name="Antoshechkin I."/>
            <person name="Mortazavi A."/>
            <person name="Wong G."/>
            <person name="Sternberg P.W."/>
        </authorList>
    </citation>
    <scope>NUCLEOTIDE SEQUENCE [LARGE SCALE GENOMIC DNA]</scope>
    <source>
        <strain evidence="7">MT8872</strain>
    </source>
</reference>
<dbReference type="InterPro" id="IPR000276">
    <property type="entry name" value="GPCR_Rhodpsn"/>
</dbReference>
<dbReference type="InterPro" id="IPR017452">
    <property type="entry name" value="GPCR_Rhodpsn_7TM"/>
</dbReference>
<evidence type="ECO:0000259" key="6">
    <source>
        <dbReference type="PROSITE" id="PS50262"/>
    </source>
</evidence>
<dbReference type="AlphaFoldDB" id="A0A7E4ZTE6"/>
<dbReference type="PROSITE" id="PS50262">
    <property type="entry name" value="G_PROTEIN_RECEP_F1_2"/>
    <property type="match status" value="1"/>
</dbReference>
<dbReference type="PANTHER" id="PTHR47632:SF1">
    <property type="entry name" value="G-PROTEIN COUPLED RECEPTORS FAMILY 1 PROFILE DOMAIN-CONTAINING PROTEIN"/>
    <property type="match status" value="1"/>
</dbReference>
<dbReference type="WBParaSite" id="Pan_g16382.t1">
    <property type="protein sequence ID" value="Pan_g16382.t1"/>
    <property type="gene ID" value="Pan_g16382"/>
</dbReference>
<feature type="transmembrane region" description="Helical" evidence="5">
    <location>
        <begin position="177"/>
        <end position="205"/>
    </location>
</feature>
<accession>A0A7E4ZTE6</accession>
<evidence type="ECO:0000256" key="2">
    <source>
        <dbReference type="ARBA" id="ARBA00022692"/>
    </source>
</evidence>
<reference evidence="8" key="2">
    <citation type="submission" date="2020-10" db="UniProtKB">
        <authorList>
            <consortium name="WormBaseParasite"/>
        </authorList>
    </citation>
    <scope>IDENTIFICATION</scope>
</reference>
<keyword evidence="4 5" id="KW-0472">Membrane</keyword>
<keyword evidence="7" id="KW-1185">Reference proteome</keyword>
<feature type="transmembrane region" description="Helical" evidence="5">
    <location>
        <begin position="92"/>
        <end position="115"/>
    </location>
</feature>
<organism evidence="7 8">
    <name type="scientific">Panagrellus redivivus</name>
    <name type="common">Microworm</name>
    <dbReference type="NCBI Taxonomy" id="6233"/>
    <lineage>
        <taxon>Eukaryota</taxon>
        <taxon>Metazoa</taxon>
        <taxon>Ecdysozoa</taxon>
        <taxon>Nematoda</taxon>
        <taxon>Chromadorea</taxon>
        <taxon>Rhabditida</taxon>
        <taxon>Tylenchina</taxon>
        <taxon>Panagrolaimomorpha</taxon>
        <taxon>Panagrolaimoidea</taxon>
        <taxon>Panagrolaimidae</taxon>
        <taxon>Panagrellus</taxon>
    </lineage>
</organism>
<evidence type="ECO:0000256" key="4">
    <source>
        <dbReference type="ARBA" id="ARBA00023136"/>
    </source>
</evidence>
<feature type="domain" description="G-protein coupled receptors family 1 profile" evidence="6">
    <location>
        <begin position="27"/>
        <end position="295"/>
    </location>
</feature>
<evidence type="ECO:0000256" key="3">
    <source>
        <dbReference type="ARBA" id="ARBA00022989"/>
    </source>
</evidence>
<evidence type="ECO:0000313" key="7">
    <source>
        <dbReference type="Proteomes" id="UP000492821"/>
    </source>
</evidence>
<dbReference type="Gene3D" id="1.20.1070.10">
    <property type="entry name" value="Rhodopsin 7-helix transmembrane proteins"/>
    <property type="match status" value="1"/>
</dbReference>
<dbReference type="InterPro" id="IPR053326">
    <property type="entry name" value="GPCR1-like"/>
</dbReference>
<evidence type="ECO:0000313" key="8">
    <source>
        <dbReference type="WBParaSite" id="Pan_g16382.t1"/>
    </source>
</evidence>
<comment type="subcellular location">
    <subcellularLocation>
        <location evidence="1">Membrane</location>
    </subcellularLocation>
</comment>
<evidence type="ECO:0000256" key="1">
    <source>
        <dbReference type="ARBA" id="ARBA00004370"/>
    </source>
</evidence>
<keyword evidence="2 5" id="KW-0812">Transmembrane</keyword>
<sequence>MDHPYRLISLFVAGIVTVIIGFFSLRCNSLLISVYSSSQHRQNSTALFLCALGCSDFCLTFTIMFLGGLVNWRHEGIFQPLLNVYGLGYPLVVQLCLVLGTTSIYFCIAAAVNCLRSAPCTPKRAKEVVIVITCLSFVLMIPQFMSVDILRCLSDYSLAPSFTPCLNLHLRSSFKFIVYQAYILIPLRVILPLLLLIILGFCLIVTQLRKRHRGRQPVPTTDDNFEQFEIETISSVNSAQDYTTSVIAIVVVFMIWFSIELFVHFALYQVLDYSYQDDILQFVKVCHCAFNLYIYCRIP</sequence>
<feature type="transmembrane region" description="Helical" evidence="5">
    <location>
        <begin position="46"/>
        <end position="72"/>
    </location>
</feature>
<dbReference type="GO" id="GO:0016020">
    <property type="term" value="C:membrane"/>
    <property type="evidence" value="ECO:0007669"/>
    <property type="project" value="UniProtKB-SubCell"/>
</dbReference>
<feature type="transmembrane region" description="Helical" evidence="5">
    <location>
        <begin position="6"/>
        <end position="25"/>
    </location>
</feature>
<feature type="transmembrane region" description="Helical" evidence="5">
    <location>
        <begin position="127"/>
        <end position="145"/>
    </location>
</feature>
<dbReference type="GO" id="GO:0004930">
    <property type="term" value="F:G protein-coupled receptor activity"/>
    <property type="evidence" value="ECO:0007669"/>
    <property type="project" value="InterPro"/>
</dbReference>
<feature type="transmembrane region" description="Helical" evidence="5">
    <location>
        <begin position="246"/>
        <end position="267"/>
    </location>
</feature>
<name>A0A7E4ZTE6_PANRE</name>